<feature type="domain" description="Multidrug resistance protein MdtA-like beta-barrel" evidence="4">
    <location>
        <begin position="210"/>
        <end position="289"/>
    </location>
</feature>
<evidence type="ECO:0000259" key="4">
    <source>
        <dbReference type="Pfam" id="PF25944"/>
    </source>
</evidence>
<dbReference type="Gene3D" id="2.40.50.100">
    <property type="match status" value="1"/>
</dbReference>
<dbReference type="InterPro" id="IPR006143">
    <property type="entry name" value="RND_pump_MFP"/>
</dbReference>
<feature type="signal peptide" evidence="3">
    <location>
        <begin position="1"/>
        <end position="24"/>
    </location>
</feature>
<dbReference type="Pfam" id="PF25973">
    <property type="entry name" value="BSH_CzcB"/>
    <property type="match status" value="1"/>
</dbReference>
<dbReference type="InterPro" id="IPR058626">
    <property type="entry name" value="MdtA-like_b-barrel"/>
</dbReference>
<dbReference type="Gene3D" id="2.40.30.170">
    <property type="match status" value="1"/>
</dbReference>
<dbReference type="RefSeq" id="WP_022339067.1">
    <property type="nucleotide sequence ID" value="NZ_CALULB010000011.1"/>
</dbReference>
<dbReference type="GO" id="GO:0030313">
    <property type="term" value="C:cell envelope"/>
    <property type="evidence" value="ECO:0007669"/>
    <property type="project" value="UniProtKB-SubCell"/>
</dbReference>
<evidence type="ECO:0000256" key="3">
    <source>
        <dbReference type="SAM" id="SignalP"/>
    </source>
</evidence>
<keyword evidence="2" id="KW-0175">Coiled coil</keyword>
<evidence type="ECO:0000259" key="5">
    <source>
        <dbReference type="Pfam" id="PF25973"/>
    </source>
</evidence>
<dbReference type="GO" id="GO:0005886">
    <property type="term" value="C:plasma membrane"/>
    <property type="evidence" value="ECO:0007669"/>
    <property type="project" value="TreeGrafter"/>
</dbReference>
<feature type="domain" description="CzcB-like barrel-sandwich hybrid" evidence="5">
    <location>
        <begin position="60"/>
        <end position="201"/>
    </location>
</feature>
<name>A0AAW5N806_9BACT</name>
<dbReference type="GO" id="GO:0046677">
    <property type="term" value="P:response to antibiotic"/>
    <property type="evidence" value="ECO:0007669"/>
    <property type="project" value="TreeGrafter"/>
</dbReference>
<dbReference type="EMBL" id="JANRHJ010000015">
    <property type="protein sequence ID" value="MCR8874916.1"/>
    <property type="molecule type" value="Genomic_DNA"/>
</dbReference>
<sequence>MKFTFHKVVVLSCMAGLLPACQSADENQVRSDNSIPVTLLQPATIDLPRSYVADVQAIQFVEIKPKVEGFVQDVLVDEGQLVKAGQPLFRLSSENYAEALKEAEANFKQAQVELEMANYETERVQRLVEKQIFSSIRLDQVRREREVVRMKVEQARAQMQRAQMDYSYTTITSPFTGYVDRIPYKAGSLVNPESLLTTVSDISEVFAYYKVNESEYLRFKRAQLKGENLQQMDNVELILPDGSVYAHKGKQETVEGDFERGTGSIAFRVRFPNPDGLLKHGVTGKVRMMTRMEDVCLVPQKSTFEIQDFTYVYVVDSTHTAKVRSFHPIERYQNYYITQDLEPHTAIVYEGVQMIKDGMQIETDTISFEDVKKELKLNNLAK</sequence>
<evidence type="ECO:0000313" key="7">
    <source>
        <dbReference type="Proteomes" id="UP001204579"/>
    </source>
</evidence>
<dbReference type="SUPFAM" id="SSF111369">
    <property type="entry name" value="HlyD-like secretion proteins"/>
    <property type="match status" value="1"/>
</dbReference>
<organism evidence="6 7">
    <name type="scientific">Phocaeicola barnesiae</name>
    <dbReference type="NCBI Taxonomy" id="376804"/>
    <lineage>
        <taxon>Bacteria</taxon>
        <taxon>Pseudomonadati</taxon>
        <taxon>Bacteroidota</taxon>
        <taxon>Bacteroidia</taxon>
        <taxon>Bacteroidales</taxon>
        <taxon>Bacteroidaceae</taxon>
        <taxon>Phocaeicola</taxon>
    </lineage>
</organism>
<protein>
    <submittedName>
        <fullName evidence="6">Efflux RND transporter periplasmic adaptor subunit</fullName>
    </submittedName>
</protein>
<dbReference type="NCBIfam" id="TIGR01730">
    <property type="entry name" value="RND_mfp"/>
    <property type="match status" value="1"/>
</dbReference>
<comment type="caution">
    <text evidence="6">The sequence shown here is derived from an EMBL/GenBank/DDBJ whole genome shotgun (WGS) entry which is preliminary data.</text>
</comment>
<keyword evidence="7" id="KW-1185">Reference proteome</keyword>
<gene>
    <name evidence="6" type="ORF">NW209_13000</name>
</gene>
<keyword evidence="3" id="KW-0732">Signal</keyword>
<dbReference type="InterPro" id="IPR058647">
    <property type="entry name" value="BSH_CzcB-like"/>
</dbReference>
<dbReference type="PANTHER" id="PTHR30158:SF23">
    <property type="entry name" value="MULTIDRUG RESISTANCE PROTEIN MEXA"/>
    <property type="match status" value="1"/>
</dbReference>
<evidence type="ECO:0000256" key="2">
    <source>
        <dbReference type="SAM" id="Coils"/>
    </source>
</evidence>
<feature type="coiled-coil region" evidence="2">
    <location>
        <begin position="93"/>
        <end position="165"/>
    </location>
</feature>
<dbReference type="GeneID" id="82443956"/>
<dbReference type="GO" id="GO:0022857">
    <property type="term" value="F:transmembrane transporter activity"/>
    <property type="evidence" value="ECO:0007669"/>
    <property type="project" value="InterPro"/>
</dbReference>
<dbReference type="Gene3D" id="1.10.287.470">
    <property type="entry name" value="Helix hairpin bin"/>
    <property type="match status" value="1"/>
</dbReference>
<dbReference type="AlphaFoldDB" id="A0AAW5N806"/>
<dbReference type="Gene3D" id="2.40.420.20">
    <property type="match status" value="1"/>
</dbReference>
<evidence type="ECO:0000256" key="1">
    <source>
        <dbReference type="ARBA" id="ARBA00009477"/>
    </source>
</evidence>
<feature type="chain" id="PRO_5043633172" evidence="3">
    <location>
        <begin position="25"/>
        <end position="382"/>
    </location>
</feature>
<dbReference type="Proteomes" id="UP001204579">
    <property type="component" value="Unassembled WGS sequence"/>
</dbReference>
<dbReference type="PANTHER" id="PTHR30158">
    <property type="entry name" value="ACRA/E-RELATED COMPONENT OF DRUG EFFLUX TRANSPORTER"/>
    <property type="match status" value="1"/>
</dbReference>
<dbReference type="Pfam" id="PF25944">
    <property type="entry name" value="Beta-barrel_RND"/>
    <property type="match status" value="1"/>
</dbReference>
<reference evidence="6 7" key="1">
    <citation type="submission" date="2022-08" db="EMBL/GenBank/DDBJ databases">
        <authorList>
            <person name="Zeman M."/>
            <person name="Kubasova T."/>
        </authorList>
    </citation>
    <scope>NUCLEOTIDE SEQUENCE [LARGE SCALE GENOMIC DNA]</scope>
    <source>
        <strain evidence="6 7">ET62</strain>
    </source>
</reference>
<proteinExistence type="inferred from homology"/>
<comment type="similarity">
    <text evidence="1">Belongs to the membrane fusion protein (MFP) (TC 8.A.1) family.</text>
</comment>
<accession>A0AAW5N806</accession>
<evidence type="ECO:0000313" key="6">
    <source>
        <dbReference type="EMBL" id="MCR8874916.1"/>
    </source>
</evidence>